<dbReference type="AlphaFoldDB" id="A0A4Y9ZKL4"/>
<gene>
    <name evidence="1" type="ORF">EWM64_g8656</name>
</gene>
<comment type="caution">
    <text evidence="1">The sequence shown here is derived from an EMBL/GenBank/DDBJ whole genome shotgun (WGS) entry which is preliminary data.</text>
</comment>
<dbReference type="EMBL" id="SFCI01001609">
    <property type="protein sequence ID" value="TFY75356.1"/>
    <property type="molecule type" value="Genomic_DNA"/>
</dbReference>
<sequence>MSKSKTRLSQTKVAAFDAQVDAHAKAALGKLLTGTKRTLDAMRSSGAEGLINDDGDGTWGDMDDADDEPLDQHIELSAEGEEAKFLQEYICKPRHKATQTWVSRITTADLRWTEQLEALVDAYLKYKHEPIDTETLETDVFQLPYIDVFDSNETKPFHHISASLYTNATLLAQGTLGPTPTKVYVAFSLRTLELYWHVRIWQPRVSVQAWLHVICDMHNQPYRRVL</sequence>
<organism evidence="1 2">
    <name type="scientific">Hericium alpestre</name>
    <dbReference type="NCBI Taxonomy" id="135208"/>
    <lineage>
        <taxon>Eukaryota</taxon>
        <taxon>Fungi</taxon>
        <taxon>Dikarya</taxon>
        <taxon>Basidiomycota</taxon>
        <taxon>Agaricomycotina</taxon>
        <taxon>Agaricomycetes</taxon>
        <taxon>Russulales</taxon>
        <taxon>Hericiaceae</taxon>
        <taxon>Hericium</taxon>
    </lineage>
</organism>
<name>A0A4Y9ZKL4_9AGAM</name>
<accession>A0A4Y9ZKL4</accession>
<evidence type="ECO:0000313" key="1">
    <source>
        <dbReference type="EMBL" id="TFY75356.1"/>
    </source>
</evidence>
<dbReference type="OrthoDB" id="2683015at2759"/>
<reference evidence="1 2" key="1">
    <citation type="submission" date="2019-02" db="EMBL/GenBank/DDBJ databases">
        <title>Genome sequencing of the rare red list fungi Hericium alpestre (H. flagellum).</title>
        <authorList>
            <person name="Buettner E."/>
            <person name="Kellner H."/>
        </authorList>
    </citation>
    <scope>NUCLEOTIDE SEQUENCE [LARGE SCALE GENOMIC DNA]</scope>
    <source>
        <strain evidence="1 2">DSM 108284</strain>
    </source>
</reference>
<dbReference type="Proteomes" id="UP000298061">
    <property type="component" value="Unassembled WGS sequence"/>
</dbReference>
<proteinExistence type="predicted"/>
<dbReference type="STRING" id="135208.A0A4Y9ZKL4"/>
<keyword evidence="2" id="KW-1185">Reference proteome</keyword>
<evidence type="ECO:0000313" key="2">
    <source>
        <dbReference type="Proteomes" id="UP000298061"/>
    </source>
</evidence>
<protein>
    <submittedName>
        <fullName evidence="1">Uncharacterized protein</fullName>
    </submittedName>
</protein>